<evidence type="ECO:0000256" key="13">
    <source>
        <dbReference type="SAM" id="MobiDB-lite"/>
    </source>
</evidence>
<dbReference type="SMART" id="SM00331">
    <property type="entry name" value="PP2C_SIG"/>
    <property type="match status" value="1"/>
</dbReference>
<dbReference type="EC" id="3.1.3.16" evidence="4"/>
<dbReference type="InterPro" id="IPR001932">
    <property type="entry name" value="PPM-type_phosphatase-like_dom"/>
</dbReference>
<feature type="compositionally biased region" description="Low complexity" evidence="13">
    <location>
        <begin position="184"/>
        <end position="202"/>
    </location>
</feature>
<dbReference type="PaxDb" id="4565-Traes_2BS_C48CB635C.1"/>
<dbReference type="InterPro" id="IPR036457">
    <property type="entry name" value="PPM-type-like_dom_sf"/>
</dbReference>
<keyword evidence="8 12" id="KW-0904">Protein phosphatase</keyword>
<evidence type="ECO:0000256" key="1">
    <source>
        <dbReference type="ARBA" id="ARBA00001936"/>
    </source>
</evidence>
<evidence type="ECO:0000256" key="2">
    <source>
        <dbReference type="ARBA" id="ARBA00001946"/>
    </source>
</evidence>
<dbReference type="OrthoDB" id="10264738at2759"/>
<dbReference type="GO" id="GO:0004722">
    <property type="term" value="F:protein serine/threonine phosphatase activity"/>
    <property type="evidence" value="ECO:0000318"/>
    <property type="project" value="GO_Central"/>
</dbReference>
<protein>
    <recommendedName>
        <fullName evidence="4">protein-serine/threonine phosphatase</fullName>
        <ecNumber evidence="4">3.1.3.16</ecNumber>
    </recommendedName>
</protein>
<evidence type="ECO:0000313" key="15">
    <source>
        <dbReference type="EnsemblPlants" id="TraesCS2B02G023600.1"/>
    </source>
</evidence>
<dbReference type="SMART" id="SM00332">
    <property type="entry name" value="PP2Cc"/>
    <property type="match status" value="1"/>
</dbReference>
<accession>A0A3B6BX54</accession>
<evidence type="ECO:0000256" key="12">
    <source>
        <dbReference type="RuleBase" id="RU003465"/>
    </source>
</evidence>
<keyword evidence="9" id="KW-0464">Manganese</keyword>
<dbReference type="Gramene" id="TraesCLE_scaffold_033326_01G000200.1">
    <property type="protein sequence ID" value="TraesCLE_scaffold_033326_01G000200.1"/>
    <property type="gene ID" value="TraesCLE_scaffold_033326_01G000200"/>
</dbReference>
<dbReference type="InterPro" id="IPR000222">
    <property type="entry name" value="PP2C_BS"/>
</dbReference>
<dbReference type="InterPro" id="IPR015655">
    <property type="entry name" value="PP2C"/>
</dbReference>
<evidence type="ECO:0000256" key="10">
    <source>
        <dbReference type="ARBA" id="ARBA00047761"/>
    </source>
</evidence>
<dbReference type="Gramene" id="TraesNORUn03G04545640.1">
    <property type="protein sequence ID" value="TraesNORUn03G04545640.1"/>
    <property type="gene ID" value="TraesNORUn03G04545640"/>
</dbReference>
<evidence type="ECO:0000256" key="9">
    <source>
        <dbReference type="ARBA" id="ARBA00023211"/>
    </source>
</evidence>
<dbReference type="Gramene" id="TraesCS2B02G023600.1">
    <property type="protein sequence ID" value="TraesCS2B02G023600.1"/>
    <property type="gene ID" value="TraesCS2B02G023600"/>
</dbReference>
<dbReference type="Gene3D" id="3.60.40.10">
    <property type="entry name" value="PPM-type phosphatase domain"/>
    <property type="match status" value="1"/>
</dbReference>
<dbReference type="GO" id="GO:0046872">
    <property type="term" value="F:metal ion binding"/>
    <property type="evidence" value="ECO:0007669"/>
    <property type="project" value="UniProtKB-KW"/>
</dbReference>
<dbReference type="Gramene" id="TraesCS2B03G0000400.1">
    <property type="protein sequence ID" value="TraesCS2B03G0000400.1.CDS"/>
    <property type="gene ID" value="TraesCS2B03G0000400"/>
</dbReference>
<dbReference type="STRING" id="4565.A0A3B6BX54"/>
<keyword evidence="7" id="KW-0460">Magnesium</keyword>
<reference evidence="15" key="2">
    <citation type="submission" date="2018-10" db="UniProtKB">
        <authorList>
            <consortium name="EnsemblPlants"/>
        </authorList>
    </citation>
    <scope>IDENTIFICATION</scope>
</reference>
<gene>
    <name evidence="15" type="primary">LOC123039790</name>
</gene>
<feature type="compositionally biased region" description="Basic residues" evidence="13">
    <location>
        <begin position="21"/>
        <end position="33"/>
    </location>
</feature>
<dbReference type="SUPFAM" id="SSF81606">
    <property type="entry name" value="PP2C-like"/>
    <property type="match status" value="1"/>
</dbReference>
<feature type="region of interest" description="Disordered" evidence="13">
    <location>
        <begin position="1"/>
        <end position="99"/>
    </location>
</feature>
<evidence type="ECO:0000256" key="7">
    <source>
        <dbReference type="ARBA" id="ARBA00022842"/>
    </source>
</evidence>
<dbReference type="FunFam" id="3.60.40.10:FF:000291">
    <property type="entry name" value="Protein phosphatase 2C 50"/>
    <property type="match status" value="1"/>
</dbReference>
<keyword evidence="6 12" id="KW-0378">Hydrolase</keyword>
<dbReference type="Proteomes" id="UP000019116">
    <property type="component" value="Chromosome 2B"/>
</dbReference>
<comment type="similarity">
    <text evidence="3 12">Belongs to the PP2C family.</text>
</comment>
<keyword evidence="16" id="KW-1185">Reference proteome</keyword>
<dbReference type="GO" id="GO:1902531">
    <property type="term" value="P:regulation of intracellular signal transduction"/>
    <property type="evidence" value="ECO:0000318"/>
    <property type="project" value="GO_Central"/>
</dbReference>
<feature type="region of interest" description="Disordered" evidence="13">
    <location>
        <begin position="397"/>
        <end position="423"/>
    </location>
</feature>
<dbReference type="OMA" id="EPRCLRA"/>
<evidence type="ECO:0000313" key="16">
    <source>
        <dbReference type="Proteomes" id="UP000019116"/>
    </source>
</evidence>
<organism evidence="15">
    <name type="scientific">Triticum aestivum</name>
    <name type="common">Wheat</name>
    <dbReference type="NCBI Taxonomy" id="4565"/>
    <lineage>
        <taxon>Eukaryota</taxon>
        <taxon>Viridiplantae</taxon>
        <taxon>Streptophyta</taxon>
        <taxon>Embryophyta</taxon>
        <taxon>Tracheophyta</taxon>
        <taxon>Spermatophyta</taxon>
        <taxon>Magnoliopsida</taxon>
        <taxon>Liliopsida</taxon>
        <taxon>Poales</taxon>
        <taxon>Poaceae</taxon>
        <taxon>BOP clade</taxon>
        <taxon>Pooideae</taxon>
        <taxon>Triticodae</taxon>
        <taxon>Triticeae</taxon>
        <taxon>Triticinae</taxon>
        <taxon>Triticum</taxon>
    </lineage>
</organism>
<feature type="compositionally biased region" description="Basic and acidic residues" evidence="13">
    <location>
        <begin position="203"/>
        <end position="212"/>
    </location>
</feature>
<evidence type="ECO:0000256" key="4">
    <source>
        <dbReference type="ARBA" id="ARBA00013081"/>
    </source>
</evidence>
<dbReference type="Pfam" id="PF00481">
    <property type="entry name" value="PP2C"/>
    <property type="match status" value="2"/>
</dbReference>
<dbReference type="EnsemblPlants" id="TraesCS2B02G023600.1">
    <property type="protein sequence ID" value="TraesCS2B02G023600.1"/>
    <property type="gene ID" value="TraesCS2B02G023600"/>
</dbReference>
<evidence type="ECO:0000256" key="6">
    <source>
        <dbReference type="ARBA" id="ARBA00022801"/>
    </source>
</evidence>
<dbReference type="Gramene" id="TraesWEE_scaffold_035362_01G000300.1">
    <property type="protein sequence ID" value="TraesWEE_scaffold_035362_01G000300.1"/>
    <property type="gene ID" value="TraesWEE_scaffold_035362_01G000300"/>
</dbReference>
<comment type="cofactor">
    <cofactor evidence="1">
        <name>Mn(2+)</name>
        <dbReference type="ChEBI" id="CHEBI:29035"/>
    </cofactor>
</comment>
<name>A0A3B6BX54_WHEAT</name>
<evidence type="ECO:0000256" key="5">
    <source>
        <dbReference type="ARBA" id="ARBA00022723"/>
    </source>
</evidence>
<keyword evidence="5" id="KW-0479">Metal-binding</keyword>
<dbReference type="PROSITE" id="PS01032">
    <property type="entry name" value="PPM_1"/>
    <property type="match status" value="1"/>
</dbReference>
<comment type="catalytic activity">
    <reaction evidence="10">
        <text>O-phospho-L-seryl-[protein] + H2O = L-seryl-[protein] + phosphate</text>
        <dbReference type="Rhea" id="RHEA:20629"/>
        <dbReference type="Rhea" id="RHEA-COMP:9863"/>
        <dbReference type="Rhea" id="RHEA-COMP:11604"/>
        <dbReference type="ChEBI" id="CHEBI:15377"/>
        <dbReference type="ChEBI" id="CHEBI:29999"/>
        <dbReference type="ChEBI" id="CHEBI:43474"/>
        <dbReference type="ChEBI" id="CHEBI:83421"/>
        <dbReference type="EC" id="3.1.3.16"/>
    </reaction>
</comment>
<dbReference type="PANTHER" id="PTHR47992">
    <property type="entry name" value="PROTEIN PHOSPHATASE"/>
    <property type="match status" value="1"/>
</dbReference>
<dbReference type="SMR" id="A0A3B6BX54"/>
<feature type="domain" description="PPM-type phosphatase" evidence="14">
    <location>
        <begin position="110"/>
        <end position="456"/>
    </location>
</feature>
<dbReference type="PROSITE" id="PS51746">
    <property type="entry name" value="PPM_2"/>
    <property type="match status" value="1"/>
</dbReference>
<evidence type="ECO:0000256" key="11">
    <source>
        <dbReference type="ARBA" id="ARBA00048336"/>
    </source>
</evidence>
<evidence type="ECO:0000259" key="14">
    <source>
        <dbReference type="PROSITE" id="PS51746"/>
    </source>
</evidence>
<dbReference type="CDD" id="cd00143">
    <property type="entry name" value="PP2Cc"/>
    <property type="match status" value="1"/>
</dbReference>
<comment type="catalytic activity">
    <reaction evidence="11">
        <text>O-phospho-L-threonyl-[protein] + H2O = L-threonyl-[protein] + phosphate</text>
        <dbReference type="Rhea" id="RHEA:47004"/>
        <dbReference type="Rhea" id="RHEA-COMP:11060"/>
        <dbReference type="Rhea" id="RHEA-COMP:11605"/>
        <dbReference type="ChEBI" id="CHEBI:15377"/>
        <dbReference type="ChEBI" id="CHEBI:30013"/>
        <dbReference type="ChEBI" id="CHEBI:43474"/>
        <dbReference type="ChEBI" id="CHEBI:61977"/>
        <dbReference type="EC" id="3.1.3.16"/>
    </reaction>
</comment>
<comment type="cofactor">
    <cofactor evidence="2">
        <name>Mg(2+)</name>
        <dbReference type="ChEBI" id="CHEBI:18420"/>
    </cofactor>
</comment>
<dbReference type="Gramene" id="TraesKAR2B01G0000130.1">
    <property type="protein sequence ID" value="cds.TraesKAR2B01G0000130.1"/>
    <property type="gene ID" value="TraesKAR2B01G0000130"/>
</dbReference>
<evidence type="ECO:0000256" key="8">
    <source>
        <dbReference type="ARBA" id="ARBA00022912"/>
    </source>
</evidence>
<dbReference type="AlphaFoldDB" id="A0A3B6BX54"/>
<feature type="compositionally biased region" description="Low complexity" evidence="13">
    <location>
        <begin position="401"/>
        <end position="419"/>
    </location>
</feature>
<proteinExistence type="inferred from homology"/>
<feature type="region of interest" description="Disordered" evidence="13">
    <location>
        <begin position="184"/>
        <end position="220"/>
    </location>
</feature>
<dbReference type="GeneID" id="123039790"/>
<reference evidence="15" key="1">
    <citation type="submission" date="2018-08" db="EMBL/GenBank/DDBJ databases">
        <authorList>
            <person name="Rossello M."/>
        </authorList>
    </citation>
    <scope>NUCLEOTIDE SEQUENCE [LARGE SCALE GENOMIC DNA]</scope>
    <source>
        <strain evidence="15">cv. Chinese Spring</strain>
    </source>
</reference>
<dbReference type="RefSeq" id="XP_044318732.1">
    <property type="nucleotide sequence ID" value="XM_044462797.1"/>
</dbReference>
<evidence type="ECO:0000256" key="3">
    <source>
        <dbReference type="ARBA" id="ARBA00006702"/>
    </source>
</evidence>
<sequence>MVMASAGVNNMPQGDSEEGRLRRRARLHARRYAHQASSAPAPGPAPAPAPEEGGEVQSPPPSSYSSSSSDSKEEESGCASDAVVAAAPQLLPSKDKDKEKDKSWWRWPVAFGSVALAGRLREMEDTVSLHPSLCAWADGSPMHLFAVFDGHGGPHAAALCREQMHVILAEELAGAAAAFKFNNRQSEQPAAAPSSSSSSWEQQQREREREQEQESEEQVAWRGALSRSFARADALAVSACACGRGSTLSVPKSCSCLLSSAQKGAIVGSTAVVALLVRDRLIVANCGDSRAVLSRGGVAVPLSHDHKPDRPDEMARIKAAGGKVMYMNGARVRGILAMSRALGHRLLKPEVICEPEISITERSEDDDCLILASDGLWDVISNKVACDVARQCLEDGSPTRAPAAAGSSEAAPSSGGAAPVVSQEEEPRCFRAAALLARLALGRESSDNISVVVVDLKARS</sequence>